<reference evidence="1 2" key="1">
    <citation type="submission" date="2013-11" db="EMBL/GenBank/DDBJ databases">
        <title>Genome sequencing of Stegodyphus mimosarum.</title>
        <authorList>
            <person name="Bechsgaard J."/>
        </authorList>
    </citation>
    <scope>NUCLEOTIDE SEQUENCE [LARGE SCALE GENOMIC DNA]</scope>
</reference>
<dbReference type="GO" id="GO:0005829">
    <property type="term" value="C:cytosol"/>
    <property type="evidence" value="ECO:0007669"/>
    <property type="project" value="TreeGrafter"/>
</dbReference>
<dbReference type="GO" id="GO:0004748">
    <property type="term" value="F:ribonucleoside-diphosphate reductase activity, thioredoxin disulfide as acceptor"/>
    <property type="evidence" value="ECO:0007669"/>
    <property type="project" value="TreeGrafter"/>
</dbReference>
<dbReference type="OrthoDB" id="10058988at2759"/>
<name>A0A087TX31_STEMI</name>
<dbReference type="InterPro" id="IPR000358">
    <property type="entry name" value="RNR_small_fam"/>
</dbReference>
<protein>
    <submittedName>
        <fullName evidence="1">Uncharacterized protein</fullName>
    </submittedName>
</protein>
<sequence>MRVPYTCCTKKFEDYYLAQTGNGLPYYQGTILQKGYGIGGFFAKLFRSAMPFLMKGAKTVGKEALRTGTQIANDVLSGENFKVSLKTRSKEAGKKLARKAVQKADEMIDSPECAKSELDLFSLPPTQTVIEKGQWVEFHPLANVSEGSPVEFNVSGSGDDYLDLSQTQLYVKVKILKNDGKPITAESKVGPVNLFLHSMFSQVDISLNERLVSTSNNTYPYRAMIEKLLNHGFDTKTSQLSSELFFKDTAGRMNVFDTQDTQPNEGFNQRAELFKLSASVDMISRLHLDMFHQERLLLNMVDMKIKLIRSKPEFCLLGEGEFKVLLEQASLFARKVRVSPGGI</sequence>
<dbReference type="AlphaFoldDB" id="A0A087TX31"/>
<dbReference type="Proteomes" id="UP000054359">
    <property type="component" value="Unassembled WGS sequence"/>
</dbReference>
<keyword evidence="2" id="KW-1185">Reference proteome</keyword>
<organism evidence="1 2">
    <name type="scientific">Stegodyphus mimosarum</name>
    <name type="common">African social velvet spider</name>
    <dbReference type="NCBI Taxonomy" id="407821"/>
    <lineage>
        <taxon>Eukaryota</taxon>
        <taxon>Metazoa</taxon>
        <taxon>Ecdysozoa</taxon>
        <taxon>Arthropoda</taxon>
        <taxon>Chelicerata</taxon>
        <taxon>Arachnida</taxon>
        <taxon>Araneae</taxon>
        <taxon>Araneomorphae</taxon>
        <taxon>Entelegynae</taxon>
        <taxon>Eresoidea</taxon>
        <taxon>Eresidae</taxon>
        <taxon>Stegodyphus</taxon>
    </lineage>
</organism>
<gene>
    <name evidence="1" type="ORF">X975_14593</name>
</gene>
<dbReference type="PANTHER" id="PTHR23409:SF21">
    <property type="entry name" value="CAPSID PROTEIN"/>
    <property type="match status" value="1"/>
</dbReference>
<dbReference type="GO" id="GO:0009263">
    <property type="term" value="P:deoxyribonucleotide biosynthetic process"/>
    <property type="evidence" value="ECO:0007669"/>
    <property type="project" value="InterPro"/>
</dbReference>
<dbReference type="PANTHER" id="PTHR23409">
    <property type="entry name" value="RIBONUCLEOSIDE-DIPHOSPHATE REDUCTASE SMALL CHAIN"/>
    <property type="match status" value="1"/>
</dbReference>
<evidence type="ECO:0000313" key="2">
    <source>
        <dbReference type="Proteomes" id="UP000054359"/>
    </source>
</evidence>
<feature type="non-terminal residue" evidence="1">
    <location>
        <position position="343"/>
    </location>
</feature>
<dbReference type="OMA" id="PATNCAH"/>
<accession>A0A087TX31</accession>
<proteinExistence type="predicted"/>
<dbReference type="STRING" id="407821.A0A087TX31"/>
<evidence type="ECO:0000313" key="1">
    <source>
        <dbReference type="EMBL" id="KFM69670.1"/>
    </source>
</evidence>
<dbReference type="EMBL" id="KK117148">
    <property type="protein sequence ID" value="KFM69670.1"/>
    <property type="molecule type" value="Genomic_DNA"/>
</dbReference>